<comment type="subcellular location">
    <subcellularLocation>
        <location evidence="1">Membrane</location>
        <topology evidence="1">Multi-pass membrane protein</topology>
    </subcellularLocation>
</comment>
<keyword evidence="4 5" id="KW-0472">Membrane</keyword>
<name>A0A4R1L6C9_9BACT</name>
<evidence type="ECO:0000256" key="2">
    <source>
        <dbReference type="ARBA" id="ARBA00022692"/>
    </source>
</evidence>
<dbReference type="PANTHER" id="PTHR33507:SF4">
    <property type="entry name" value="NODULATION COMPETITIVENESS PROTEIN NFED"/>
    <property type="match status" value="1"/>
</dbReference>
<feature type="transmembrane region" description="Helical" evidence="5">
    <location>
        <begin position="266"/>
        <end position="283"/>
    </location>
</feature>
<dbReference type="Gene3D" id="2.40.50.140">
    <property type="entry name" value="Nucleic acid-binding proteins"/>
    <property type="match status" value="1"/>
</dbReference>
<dbReference type="GO" id="GO:0016020">
    <property type="term" value="C:membrane"/>
    <property type="evidence" value="ECO:0007669"/>
    <property type="project" value="UniProtKB-SubCell"/>
</dbReference>
<feature type="chain" id="PRO_5020964393" evidence="6">
    <location>
        <begin position="27"/>
        <end position="433"/>
    </location>
</feature>
<evidence type="ECO:0000256" key="3">
    <source>
        <dbReference type="ARBA" id="ARBA00022989"/>
    </source>
</evidence>
<dbReference type="InterPro" id="IPR052165">
    <property type="entry name" value="Membrane_assoc_protease"/>
</dbReference>
<dbReference type="PANTHER" id="PTHR33507">
    <property type="entry name" value="INNER MEMBRANE PROTEIN YBBJ"/>
    <property type="match status" value="1"/>
</dbReference>
<feature type="domain" description="NfeD integral membrane" evidence="8">
    <location>
        <begin position="245"/>
        <end position="361"/>
    </location>
</feature>
<keyword evidence="11" id="KW-1185">Reference proteome</keyword>
<dbReference type="CDD" id="cd07020">
    <property type="entry name" value="Clp_protease_NfeD_1"/>
    <property type="match status" value="1"/>
</dbReference>
<proteinExistence type="predicted"/>
<evidence type="ECO:0000256" key="4">
    <source>
        <dbReference type="ARBA" id="ARBA00023136"/>
    </source>
</evidence>
<keyword evidence="6" id="KW-0732">Signal</keyword>
<dbReference type="Gene3D" id="3.90.226.10">
    <property type="entry name" value="2-enoyl-CoA Hydratase, Chain A, domain 1"/>
    <property type="match status" value="1"/>
</dbReference>
<dbReference type="RefSeq" id="WP_131993678.1">
    <property type="nucleotide sequence ID" value="NZ_SMGK01000002.1"/>
</dbReference>
<dbReference type="InterPro" id="IPR002810">
    <property type="entry name" value="NfeD-like_C"/>
</dbReference>
<feature type="transmembrane region" description="Helical" evidence="5">
    <location>
        <begin position="313"/>
        <end position="332"/>
    </location>
</feature>
<dbReference type="Proteomes" id="UP000295210">
    <property type="component" value="Unassembled WGS sequence"/>
</dbReference>
<evidence type="ECO:0000256" key="1">
    <source>
        <dbReference type="ARBA" id="ARBA00004141"/>
    </source>
</evidence>
<reference evidence="10 11" key="1">
    <citation type="submission" date="2019-03" db="EMBL/GenBank/DDBJ databases">
        <title>Genomic Encyclopedia of Type Strains, Phase IV (KMG-IV): sequencing the most valuable type-strain genomes for metagenomic binning, comparative biology and taxonomic classification.</title>
        <authorList>
            <person name="Goeker M."/>
        </authorList>
    </citation>
    <scope>NUCLEOTIDE SEQUENCE [LARGE SCALE GENOMIC DNA]</scope>
    <source>
        <strain evidence="10 11">DSM 103428</strain>
    </source>
</reference>
<evidence type="ECO:0000313" key="10">
    <source>
        <dbReference type="EMBL" id="TCK73722.1"/>
    </source>
</evidence>
<dbReference type="InterPro" id="IPR056739">
    <property type="entry name" value="NfeD_membrane"/>
</dbReference>
<dbReference type="OrthoDB" id="9806253at2"/>
<protein>
    <submittedName>
        <fullName evidence="10">Nodulation efficiency protein NfeD</fullName>
    </submittedName>
</protein>
<keyword evidence="3 5" id="KW-1133">Transmembrane helix</keyword>
<comment type="caution">
    <text evidence="10">The sequence shown here is derived from an EMBL/GenBank/DDBJ whole genome shotgun (WGS) entry which is preliminary data.</text>
</comment>
<evidence type="ECO:0000259" key="9">
    <source>
        <dbReference type="Pfam" id="PF25145"/>
    </source>
</evidence>
<dbReference type="EMBL" id="SMGK01000002">
    <property type="protein sequence ID" value="TCK73722.1"/>
    <property type="molecule type" value="Genomic_DNA"/>
</dbReference>
<dbReference type="Pfam" id="PF24961">
    <property type="entry name" value="NfeD_membrane"/>
    <property type="match status" value="1"/>
</dbReference>
<accession>A0A4R1L6C9</accession>
<organism evidence="10 11">
    <name type="scientific">Acidipila rosea</name>
    <dbReference type="NCBI Taxonomy" id="768535"/>
    <lineage>
        <taxon>Bacteria</taxon>
        <taxon>Pseudomonadati</taxon>
        <taxon>Acidobacteriota</taxon>
        <taxon>Terriglobia</taxon>
        <taxon>Terriglobales</taxon>
        <taxon>Acidobacteriaceae</taxon>
        <taxon>Acidipila</taxon>
    </lineage>
</organism>
<feature type="transmembrane region" description="Helical" evidence="5">
    <location>
        <begin position="344"/>
        <end position="365"/>
    </location>
</feature>
<dbReference type="InterPro" id="IPR012340">
    <property type="entry name" value="NA-bd_OB-fold"/>
</dbReference>
<dbReference type="InterPro" id="IPR056738">
    <property type="entry name" value="NfeD1b_N"/>
</dbReference>
<keyword evidence="2 5" id="KW-0812">Transmembrane</keyword>
<dbReference type="Pfam" id="PF01957">
    <property type="entry name" value="NfeD"/>
    <property type="match status" value="1"/>
</dbReference>
<dbReference type="SUPFAM" id="SSF52096">
    <property type="entry name" value="ClpP/crotonase"/>
    <property type="match status" value="1"/>
</dbReference>
<evidence type="ECO:0000256" key="5">
    <source>
        <dbReference type="SAM" id="Phobius"/>
    </source>
</evidence>
<dbReference type="SUPFAM" id="SSF141322">
    <property type="entry name" value="NfeD domain-like"/>
    <property type="match status" value="1"/>
</dbReference>
<evidence type="ECO:0000313" key="11">
    <source>
        <dbReference type="Proteomes" id="UP000295210"/>
    </source>
</evidence>
<evidence type="ECO:0000256" key="6">
    <source>
        <dbReference type="SAM" id="SignalP"/>
    </source>
</evidence>
<dbReference type="AlphaFoldDB" id="A0A4R1L6C9"/>
<feature type="signal peptide" evidence="6">
    <location>
        <begin position="1"/>
        <end position="26"/>
    </location>
</feature>
<dbReference type="Pfam" id="PF25145">
    <property type="entry name" value="NfeD1b_N"/>
    <property type="match status" value="1"/>
</dbReference>
<evidence type="ECO:0000259" key="8">
    <source>
        <dbReference type="Pfam" id="PF24961"/>
    </source>
</evidence>
<sequence length="433" mass="45675">MLPRRRQLTLLGLFACLLFAIASARAASSAPVVVVLHLRDTIQPVSEGYLQRGIKRAASLHAQALLVELDTPGGLLDTTRSMVSAILASPEPVIIYVAPTGSRAGSAGFFLLEAADVAAMAPGTNAGAAHPVIEGGRLDPVMKQKLENDATAFLRSYTAPRDRNVQAAQDAVLNSKSYSAREALDLHLIDLIAPDESALLRQIDGRQVKRFNGGKVTLHTAGAELVALKPTLRESILDRLVDPNFALLALVTGALLIYLEFNAPGTIVPGALGTLLVVLALFALNLLPIRYTAIMLLIGAFVLLLLEAKFFSHGVLAAAGIVCLIVGALTLVDAPVPELRIHLATAVSAGLSFGLITAFLARIAWRARRNKIMTGPAAMVGMIGIAQQPLTPTGQILVHGELWQALATSAVAEGEQVRVNAVSGLTLLVERVP</sequence>
<evidence type="ECO:0000259" key="7">
    <source>
        <dbReference type="Pfam" id="PF01957"/>
    </source>
</evidence>
<feature type="domain" description="NfeD-like C-terminal" evidence="7">
    <location>
        <begin position="378"/>
        <end position="431"/>
    </location>
</feature>
<dbReference type="InterPro" id="IPR029045">
    <property type="entry name" value="ClpP/crotonase-like_dom_sf"/>
</dbReference>
<feature type="domain" description="NfeD1b N-terminal" evidence="9">
    <location>
        <begin position="33"/>
        <end position="137"/>
    </location>
</feature>
<gene>
    <name evidence="10" type="ORF">C7378_1335</name>
</gene>